<proteinExistence type="predicted"/>
<dbReference type="AlphaFoldDB" id="A0AAC9HVR5"/>
<dbReference type="Gene3D" id="3.40.50.720">
    <property type="entry name" value="NAD(P)-binding Rossmann-like Domain"/>
    <property type="match status" value="1"/>
</dbReference>
<evidence type="ECO:0000313" key="2">
    <source>
        <dbReference type="Proteomes" id="UP000095210"/>
    </source>
</evidence>
<keyword evidence="2" id="KW-1185">Reference proteome</keyword>
<dbReference type="Pfam" id="PF13602">
    <property type="entry name" value="ADH_zinc_N_2"/>
    <property type="match status" value="1"/>
</dbReference>
<dbReference type="EMBL" id="CP014859">
    <property type="protein sequence ID" value="AOS66041.1"/>
    <property type="molecule type" value="Genomic_DNA"/>
</dbReference>
<name>A0AAC9HVR5_9PSEU</name>
<gene>
    <name evidence="1" type="ORF">TL08_26360</name>
</gene>
<sequence>MSTTRWASDRHLDALRRLGANEILDRRAVRPVELPSYDVVVDAVGTELAAYRRLAARTVTIAFPSPAVLADIAASRVFGSRRIRTFSGRIRAELRPVVAGSFPLEETAAHRRLETGGNLGKLVIRTG</sequence>
<organism evidence="1 2">
    <name type="scientific">Actinoalloteichus hymeniacidonis</name>
    <dbReference type="NCBI Taxonomy" id="340345"/>
    <lineage>
        <taxon>Bacteria</taxon>
        <taxon>Bacillati</taxon>
        <taxon>Actinomycetota</taxon>
        <taxon>Actinomycetes</taxon>
        <taxon>Pseudonocardiales</taxon>
        <taxon>Pseudonocardiaceae</taxon>
        <taxon>Actinoalloteichus</taxon>
    </lineage>
</organism>
<dbReference type="RefSeq" id="WP_069852888.1">
    <property type="nucleotide sequence ID" value="NZ_CP014859.1"/>
</dbReference>
<reference evidence="2" key="1">
    <citation type="submission" date="2016-03" db="EMBL/GenBank/DDBJ databases">
        <title>Complete genome sequence of the type strain Actinoalloteichus hymeniacidonis DSM 45092.</title>
        <authorList>
            <person name="Schaffert L."/>
            <person name="Albersmeier A."/>
            <person name="Winkler A."/>
            <person name="Kalinowski J."/>
            <person name="Zotchev S."/>
            <person name="Ruckert C."/>
        </authorList>
    </citation>
    <scope>NUCLEOTIDE SEQUENCE [LARGE SCALE GENOMIC DNA]</scope>
    <source>
        <strain evidence="2">HPA177(T) (DSM 45092(T))</strain>
    </source>
</reference>
<dbReference type="Proteomes" id="UP000095210">
    <property type="component" value="Chromosome"/>
</dbReference>
<dbReference type="KEGG" id="ahm:TL08_26360"/>
<accession>A0AAC9HVR5</accession>
<protein>
    <submittedName>
        <fullName evidence="1">Zinc-binding dehydrogenase</fullName>
    </submittedName>
</protein>
<evidence type="ECO:0000313" key="1">
    <source>
        <dbReference type="EMBL" id="AOS66041.1"/>
    </source>
</evidence>
<dbReference type="Gene3D" id="3.90.180.10">
    <property type="entry name" value="Medium-chain alcohol dehydrogenases, catalytic domain"/>
    <property type="match status" value="1"/>
</dbReference>